<keyword evidence="1" id="KW-0472">Membrane</keyword>
<dbReference type="AlphaFoldDB" id="A0A146KGM8"/>
<feature type="transmembrane region" description="Helical" evidence="1">
    <location>
        <begin position="55"/>
        <end position="74"/>
    </location>
</feature>
<evidence type="ECO:0000313" key="2">
    <source>
        <dbReference type="EMBL" id="JAP95298.1"/>
    </source>
</evidence>
<gene>
    <name evidence="2" type="ORF">TPC1_11760</name>
</gene>
<dbReference type="PANTHER" id="PTHR34724:SF2">
    <property type="entry name" value="OS12G0596101 PROTEIN"/>
    <property type="match status" value="1"/>
</dbReference>
<keyword evidence="1" id="KW-0812">Transmembrane</keyword>
<name>A0A146KGM8_9EUKA</name>
<reference evidence="2" key="1">
    <citation type="submission" date="2015-07" db="EMBL/GenBank/DDBJ databases">
        <title>Adaptation to a free-living lifestyle via gene acquisitions in the diplomonad Trepomonas sp. PC1.</title>
        <authorList>
            <person name="Xu F."/>
            <person name="Jerlstrom-Hultqvist J."/>
            <person name="Kolisko M."/>
            <person name="Simpson A.G.B."/>
            <person name="Roger A.J."/>
            <person name="Svard S.G."/>
            <person name="Andersson J.O."/>
        </authorList>
    </citation>
    <scope>NUCLEOTIDE SEQUENCE</scope>
    <source>
        <strain evidence="2">PC1</strain>
    </source>
</reference>
<evidence type="ECO:0000256" key="1">
    <source>
        <dbReference type="SAM" id="Phobius"/>
    </source>
</evidence>
<dbReference type="PANTHER" id="PTHR34724">
    <property type="entry name" value="OS12G0596101 PROTEIN"/>
    <property type="match status" value="1"/>
</dbReference>
<organism evidence="2">
    <name type="scientific">Trepomonas sp. PC1</name>
    <dbReference type="NCBI Taxonomy" id="1076344"/>
    <lineage>
        <taxon>Eukaryota</taxon>
        <taxon>Metamonada</taxon>
        <taxon>Diplomonadida</taxon>
        <taxon>Hexamitidae</taxon>
        <taxon>Hexamitinae</taxon>
        <taxon>Trepomonas</taxon>
    </lineage>
</organism>
<keyword evidence="1" id="KW-1133">Transmembrane helix</keyword>
<sequence>MCYLTNCQKCGKITWTGCGQHLSTIFDEVDKNNVCECGHDSKPLESAKAKQKTNLVDFVLIPSLVGLVLIYRLVKQ</sequence>
<dbReference type="EMBL" id="GDID01001308">
    <property type="protein sequence ID" value="JAP95298.1"/>
    <property type="molecule type" value="Transcribed_RNA"/>
</dbReference>
<proteinExistence type="predicted"/>
<protein>
    <submittedName>
        <fullName evidence="2">Uncharacterized protein</fullName>
    </submittedName>
</protein>
<accession>A0A146KGM8</accession>